<dbReference type="EMBL" id="CAXDID020000087">
    <property type="protein sequence ID" value="CAL6020731.1"/>
    <property type="molecule type" value="Genomic_DNA"/>
</dbReference>
<dbReference type="EMBL" id="CAXDID020000087">
    <property type="protein sequence ID" value="CAL6020737.1"/>
    <property type="molecule type" value="Genomic_DNA"/>
</dbReference>
<sequence length="131" mass="15820">MQNPQNFLKTTGVPTKKCVSYKSGSQGDKVNHRPRFQRTLTIFSVILCYHDEIWSIVNCFVLKCDVYNYIFEKQKINEHSTQLLLQWYDRNLINDSKDFEKILQKYSRMINILFISYIIHHTTFFRFRNNI</sequence>
<protein>
    <submittedName>
        <fullName evidence="3">Hypothetical_protein</fullName>
    </submittedName>
</protein>
<accession>A0AA86U0H7</accession>
<proteinExistence type="predicted"/>
<organism evidence="2">
    <name type="scientific">Hexamita inflata</name>
    <dbReference type="NCBI Taxonomy" id="28002"/>
    <lineage>
        <taxon>Eukaryota</taxon>
        <taxon>Metamonada</taxon>
        <taxon>Diplomonadida</taxon>
        <taxon>Hexamitidae</taxon>
        <taxon>Hexamitinae</taxon>
        <taxon>Hexamita</taxon>
    </lineage>
</organism>
<reference evidence="2" key="1">
    <citation type="submission" date="2023-06" db="EMBL/GenBank/DDBJ databases">
        <authorList>
            <person name="Kurt Z."/>
        </authorList>
    </citation>
    <scope>NUCLEOTIDE SEQUENCE</scope>
</reference>
<keyword evidence="5" id="KW-1185">Reference proteome</keyword>
<gene>
    <name evidence="1" type="ORF">HINF_LOCUS24730</name>
    <name evidence="2" type="ORF">HINF_LOCUS24735</name>
    <name evidence="3" type="ORF">HINF_LOCUS27752</name>
    <name evidence="4" type="ORF">HINF_LOCUS27758</name>
</gene>
<dbReference type="EMBL" id="CATOUU010000644">
    <property type="protein sequence ID" value="CAI9937090.1"/>
    <property type="molecule type" value="Genomic_DNA"/>
</dbReference>
<dbReference type="Proteomes" id="UP001642409">
    <property type="component" value="Unassembled WGS sequence"/>
</dbReference>
<dbReference type="AlphaFoldDB" id="A0AA86U0H7"/>
<evidence type="ECO:0000313" key="4">
    <source>
        <dbReference type="EMBL" id="CAL6020737.1"/>
    </source>
</evidence>
<reference evidence="3 5" key="2">
    <citation type="submission" date="2024-07" db="EMBL/GenBank/DDBJ databases">
        <authorList>
            <person name="Akdeniz Z."/>
        </authorList>
    </citation>
    <scope>NUCLEOTIDE SEQUENCE [LARGE SCALE GENOMIC DNA]</scope>
</reference>
<evidence type="ECO:0000313" key="1">
    <source>
        <dbReference type="EMBL" id="CAI9937085.1"/>
    </source>
</evidence>
<name>A0AA86U0H7_9EUKA</name>
<evidence type="ECO:0000313" key="2">
    <source>
        <dbReference type="EMBL" id="CAI9937090.1"/>
    </source>
</evidence>
<dbReference type="EMBL" id="CATOUU010000644">
    <property type="protein sequence ID" value="CAI9937085.1"/>
    <property type="molecule type" value="Genomic_DNA"/>
</dbReference>
<evidence type="ECO:0000313" key="5">
    <source>
        <dbReference type="Proteomes" id="UP001642409"/>
    </source>
</evidence>
<evidence type="ECO:0000313" key="3">
    <source>
        <dbReference type="EMBL" id="CAL6020731.1"/>
    </source>
</evidence>
<comment type="caution">
    <text evidence="2">The sequence shown here is derived from an EMBL/GenBank/DDBJ whole genome shotgun (WGS) entry which is preliminary data.</text>
</comment>